<dbReference type="NCBIfam" id="TIGR00739">
    <property type="entry name" value="yajC"/>
    <property type="match status" value="1"/>
</dbReference>
<dbReference type="PANTHER" id="PTHR33909:SF1">
    <property type="entry name" value="SEC TRANSLOCON ACCESSORY COMPLEX SUBUNIT YAJC"/>
    <property type="match status" value="1"/>
</dbReference>
<dbReference type="Proteomes" id="UP000031631">
    <property type="component" value="Chromosome"/>
</dbReference>
<dbReference type="Pfam" id="PF02699">
    <property type="entry name" value="YajC"/>
    <property type="match status" value="1"/>
</dbReference>
<keyword evidence="7" id="KW-0653">Protein transport</keyword>
<evidence type="ECO:0000256" key="6">
    <source>
        <dbReference type="ARBA" id="ARBA00022692"/>
    </source>
</evidence>
<dbReference type="PRINTS" id="PR01853">
    <property type="entry name" value="YAJCTRNLCASE"/>
</dbReference>
<dbReference type="GO" id="GO:0005886">
    <property type="term" value="C:plasma membrane"/>
    <property type="evidence" value="ECO:0007669"/>
    <property type="project" value="UniProtKB-SubCell"/>
</dbReference>
<evidence type="ECO:0000256" key="10">
    <source>
        <dbReference type="ARBA" id="ARBA00023136"/>
    </source>
</evidence>
<keyword evidence="10 11" id="KW-0472">Membrane</keyword>
<comment type="similarity">
    <text evidence="2">Belongs to the YajC family.</text>
</comment>
<evidence type="ECO:0000256" key="5">
    <source>
        <dbReference type="ARBA" id="ARBA00022475"/>
    </source>
</evidence>
<dbReference type="SMART" id="SM01323">
    <property type="entry name" value="YajC"/>
    <property type="match status" value="1"/>
</dbReference>
<evidence type="ECO:0000256" key="2">
    <source>
        <dbReference type="ARBA" id="ARBA00006742"/>
    </source>
</evidence>
<keyword evidence="13" id="KW-1185">Reference proteome</keyword>
<evidence type="ECO:0000256" key="3">
    <source>
        <dbReference type="ARBA" id="ARBA00014962"/>
    </source>
</evidence>
<dbReference type="InterPro" id="IPR003849">
    <property type="entry name" value="Preprotein_translocase_YajC"/>
</dbReference>
<accession>A0A7U6GIC3</accession>
<comment type="subcellular location">
    <subcellularLocation>
        <location evidence="1">Cell membrane</location>
        <topology evidence="1">Single-pass membrane protein</topology>
    </subcellularLocation>
</comment>
<keyword evidence="5" id="KW-1003">Cell membrane</keyword>
<feature type="transmembrane region" description="Helical" evidence="11">
    <location>
        <begin position="24"/>
        <end position="42"/>
    </location>
</feature>
<proteinExistence type="inferred from homology"/>
<evidence type="ECO:0000256" key="9">
    <source>
        <dbReference type="ARBA" id="ARBA00023010"/>
    </source>
</evidence>
<evidence type="ECO:0000256" key="8">
    <source>
        <dbReference type="ARBA" id="ARBA00022989"/>
    </source>
</evidence>
<dbReference type="OrthoDB" id="9811406at2"/>
<keyword evidence="4" id="KW-0813">Transport</keyword>
<dbReference type="PANTHER" id="PTHR33909">
    <property type="entry name" value="SEC TRANSLOCON ACCESSORY COMPLEX SUBUNIT YAJC"/>
    <property type="match status" value="1"/>
</dbReference>
<dbReference type="AlphaFoldDB" id="A0A7U6GIC3"/>
<evidence type="ECO:0000256" key="4">
    <source>
        <dbReference type="ARBA" id="ARBA00022448"/>
    </source>
</evidence>
<sequence>MSFFINDALAEAAPAAAAAGPNGLAGLLFPIGLIIILYFFMIRPQVKRQKAHRALVESLKKGDEVQTMGGLMGKITDVGENFVKVEIADGMVVTVRRSAVEAVMPKGTLKEL</sequence>
<dbReference type="GO" id="GO:0015031">
    <property type="term" value="P:protein transport"/>
    <property type="evidence" value="ECO:0007669"/>
    <property type="project" value="UniProtKB-KW"/>
</dbReference>
<organism evidence="12 13">
    <name type="scientific">Thiolapillus brandeum</name>
    <dbReference type="NCBI Taxonomy" id="1076588"/>
    <lineage>
        <taxon>Bacteria</taxon>
        <taxon>Pseudomonadati</taxon>
        <taxon>Pseudomonadota</taxon>
        <taxon>Gammaproteobacteria</taxon>
        <taxon>Chromatiales</taxon>
        <taxon>Sedimenticolaceae</taxon>
        <taxon>Thiolapillus</taxon>
    </lineage>
</organism>
<reference evidence="12 13" key="1">
    <citation type="journal article" date="2014" name="PLoS ONE">
        <title>Physiological and genomic features of a novel sulfur-oxidizing gammaproteobacterium belonging to a previously uncultivated symbiotic lineage isolated from a hydrothermal vent.</title>
        <authorList>
            <person name="Nunoura T."/>
            <person name="Takaki Y."/>
            <person name="Kazama H."/>
            <person name="Kakuta J."/>
            <person name="Shimamura S."/>
            <person name="Makita H."/>
            <person name="Hirai M."/>
            <person name="Miyazaki M."/>
            <person name="Takai K."/>
        </authorList>
    </citation>
    <scope>NUCLEOTIDE SEQUENCE [LARGE SCALE GENOMIC DNA]</scope>
    <source>
        <strain evidence="12 13">Hiromi1</strain>
    </source>
</reference>
<keyword evidence="6 11" id="KW-0812">Transmembrane</keyword>
<name>A0A7U6GIC3_9GAMM</name>
<dbReference type="KEGG" id="tbn:TBH_C1203"/>
<evidence type="ECO:0000256" key="7">
    <source>
        <dbReference type="ARBA" id="ARBA00022927"/>
    </source>
</evidence>
<keyword evidence="8 11" id="KW-1133">Transmembrane helix</keyword>
<evidence type="ECO:0000256" key="11">
    <source>
        <dbReference type="SAM" id="Phobius"/>
    </source>
</evidence>
<evidence type="ECO:0000313" key="12">
    <source>
        <dbReference type="EMBL" id="BAO44128.1"/>
    </source>
</evidence>
<protein>
    <recommendedName>
        <fullName evidence="3">Sec translocon accessory complex subunit YajC</fullName>
    </recommendedName>
</protein>
<dbReference type="EMBL" id="AP012273">
    <property type="protein sequence ID" value="BAO44128.1"/>
    <property type="molecule type" value="Genomic_DNA"/>
</dbReference>
<dbReference type="RefSeq" id="WP_041066610.1">
    <property type="nucleotide sequence ID" value="NZ_AP012273.1"/>
</dbReference>
<gene>
    <name evidence="12" type="ORF">TBH_C1203</name>
</gene>
<evidence type="ECO:0000256" key="1">
    <source>
        <dbReference type="ARBA" id="ARBA00004162"/>
    </source>
</evidence>
<evidence type="ECO:0000313" key="13">
    <source>
        <dbReference type="Proteomes" id="UP000031631"/>
    </source>
</evidence>
<keyword evidence="9" id="KW-0811">Translocation</keyword>